<gene>
    <name evidence="1" type="ORF">HMPREF0765_2031</name>
</gene>
<dbReference type="Proteomes" id="UP000006241">
    <property type="component" value="Unassembled WGS sequence"/>
</dbReference>
<dbReference type="EMBL" id="ACHB01000048">
    <property type="protein sequence ID" value="EEI92416.1"/>
    <property type="molecule type" value="Genomic_DNA"/>
</dbReference>
<reference evidence="1 2" key="1">
    <citation type="submission" date="2009-01" db="EMBL/GenBank/DDBJ databases">
        <authorList>
            <person name="Qin X."/>
            <person name="Bachman B."/>
            <person name="Battles P."/>
            <person name="Bell A."/>
            <person name="Bess C."/>
            <person name="Bickham C."/>
            <person name="Chaboub L."/>
            <person name="Chen D."/>
            <person name="Coyle M."/>
            <person name="Deiros D.R."/>
            <person name="Dinh H."/>
            <person name="Forbes L."/>
            <person name="Fowler G."/>
            <person name="Francisco L."/>
            <person name="Fu Q."/>
            <person name="Gubbala S."/>
            <person name="Hale W."/>
            <person name="Han Y."/>
            <person name="Hemphill L."/>
            <person name="Highlander S.K."/>
            <person name="Hirani K."/>
            <person name="Hogues M."/>
            <person name="Jackson L."/>
            <person name="Jakkamsetti A."/>
            <person name="Javaid M."/>
            <person name="Jiang H."/>
            <person name="Korchina V."/>
            <person name="Kovar C."/>
            <person name="Lara F."/>
            <person name="Lee S."/>
            <person name="Mata R."/>
            <person name="Mathew T."/>
            <person name="Moen C."/>
            <person name="Morales K."/>
            <person name="Munidasa M."/>
            <person name="Nazareth L."/>
            <person name="Ngo R."/>
            <person name="Nguyen L."/>
            <person name="Okwuonu G."/>
            <person name="Ongeri F."/>
            <person name="Patil S."/>
            <person name="Petrosino J."/>
            <person name="Pham C."/>
            <person name="Pham P."/>
            <person name="Pu L.-L."/>
            <person name="Puazo M."/>
            <person name="Raj R."/>
            <person name="Reid J."/>
            <person name="Rouhana J."/>
            <person name="Saada N."/>
            <person name="Shang Y."/>
            <person name="Simmons D."/>
            <person name="Thornton R."/>
            <person name="Warren J."/>
            <person name="Weissenberger G."/>
            <person name="Zhang J."/>
            <person name="Zhang L."/>
            <person name="Zhou C."/>
            <person name="Zhu D."/>
            <person name="Muzny D."/>
            <person name="Worley K."/>
            <person name="Gibbs R."/>
        </authorList>
    </citation>
    <scope>NUCLEOTIDE SEQUENCE [LARGE SCALE GENOMIC DNA]</scope>
    <source>
        <strain evidence="1 2">ATCC 33300</strain>
    </source>
</reference>
<dbReference type="HOGENOM" id="CLU_2453086_0_0_10"/>
<name>C2FXH5_SPHSI</name>
<dbReference type="AlphaFoldDB" id="C2FXH5"/>
<evidence type="ECO:0000313" key="2">
    <source>
        <dbReference type="Proteomes" id="UP000006241"/>
    </source>
</evidence>
<organism evidence="1 2">
    <name type="scientific">Sphingobacterium spiritivorum ATCC 33300</name>
    <dbReference type="NCBI Taxonomy" id="525372"/>
    <lineage>
        <taxon>Bacteria</taxon>
        <taxon>Pseudomonadati</taxon>
        <taxon>Bacteroidota</taxon>
        <taxon>Sphingobacteriia</taxon>
        <taxon>Sphingobacteriales</taxon>
        <taxon>Sphingobacteriaceae</taxon>
        <taxon>Sphingobacterium</taxon>
    </lineage>
</organism>
<evidence type="ECO:0000313" key="1">
    <source>
        <dbReference type="EMBL" id="EEI92416.1"/>
    </source>
</evidence>
<accession>C2FXH5</accession>
<protein>
    <submittedName>
        <fullName evidence="1">Uncharacterized protein</fullName>
    </submittedName>
</protein>
<comment type="caution">
    <text evidence="1">The sequence shown here is derived from an EMBL/GenBank/DDBJ whole genome shotgun (WGS) entry which is preliminary data.</text>
</comment>
<sequence length="89" mass="10121">MKRTILFKICPKKQKARIDYILAFSVWAAGLAQPLSPQTQSLSLLRIEPTVLIPPKTKKALTFVRAFQSGWQDESAHTQISICQYVDFL</sequence>
<proteinExistence type="predicted"/>